<evidence type="ECO:0000313" key="3">
    <source>
        <dbReference type="EMBL" id="MYM34483.1"/>
    </source>
</evidence>
<dbReference type="RefSeq" id="WP_160989873.1">
    <property type="nucleotide sequence ID" value="NZ_WWCO01000005.1"/>
</dbReference>
<keyword evidence="3" id="KW-0378">Hydrolase</keyword>
<proteinExistence type="predicted"/>
<dbReference type="InterPro" id="IPR029032">
    <property type="entry name" value="AhpD-like"/>
</dbReference>
<evidence type="ECO:0000259" key="2">
    <source>
        <dbReference type="Pfam" id="PF02627"/>
    </source>
</evidence>
<dbReference type="NCBIfam" id="TIGR02427">
    <property type="entry name" value="protocat_pcaD"/>
    <property type="match status" value="1"/>
</dbReference>
<evidence type="ECO:0000313" key="4">
    <source>
        <dbReference type="Proteomes" id="UP000449678"/>
    </source>
</evidence>
<dbReference type="EC" id="3.1.1.24" evidence="3"/>
<dbReference type="Pfam" id="PF02627">
    <property type="entry name" value="CMD"/>
    <property type="match status" value="1"/>
</dbReference>
<accession>A0ABW9V4J3</accession>
<dbReference type="Pfam" id="PF00561">
    <property type="entry name" value="Abhydrolase_1"/>
    <property type="match status" value="1"/>
</dbReference>
<name>A0ABW9V4J3_9BURK</name>
<gene>
    <name evidence="3" type="primary">pcaD</name>
    <name evidence="3" type="ORF">GTP38_09050</name>
</gene>
<dbReference type="InterPro" id="IPR026968">
    <property type="entry name" value="PcaD/CatD"/>
</dbReference>
<dbReference type="SUPFAM" id="SSF53474">
    <property type="entry name" value="alpha/beta-Hydrolases"/>
    <property type="match status" value="1"/>
</dbReference>
<dbReference type="PANTHER" id="PTHR43433:SF5">
    <property type="entry name" value="AB HYDROLASE-1 DOMAIN-CONTAINING PROTEIN"/>
    <property type="match status" value="1"/>
</dbReference>
<dbReference type="PRINTS" id="PR00111">
    <property type="entry name" value="ABHYDROLASE"/>
</dbReference>
<evidence type="ECO:0000259" key="1">
    <source>
        <dbReference type="Pfam" id="PF00561"/>
    </source>
</evidence>
<dbReference type="InterPro" id="IPR003779">
    <property type="entry name" value="CMD-like"/>
</dbReference>
<dbReference type="Gene3D" id="3.40.50.1820">
    <property type="entry name" value="alpha/beta hydrolase"/>
    <property type="match status" value="1"/>
</dbReference>
<organism evidence="3 4">
    <name type="scientific">Duganella lactea</name>
    <dbReference type="NCBI Taxonomy" id="2692173"/>
    <lineage>
        <taxon>Bacteria</taxon>
        <taxon>Pseudomonadati</taxon>
        <taxon>Pseudomonadota</taxon>
        <taxon>Betaproteobacteria</taxon>
        <taxon>Burkholderiales</taxon>
        <taxon>Oxalobacteraceae</taxon>
        <taxon>Telluria group</taxon>
        <taxon>Duganella</taxon>
    </lineage>
</organism>
<feature type="domain" description="Carboxymuconolactone decarboxylase-like" evidence="2">
    <location>
        <begin position="39"/>
        <end position="122"/>
    </location>
</feature>
<dbReference type="SUPFAM" id="SSF69118">
    <property type="entry name" value="AhpD-like"/>
    <property type="match status" value="1"/>
</dbReference>
<dbReference type="Proteomes" id="UP000449678">
    <property type="component" value="Unassembled WGS sequence"/>
</dbReference>
<dbReference type="GO" id="GO:0047570">
    <property type="term" value="F:3-oxoadipate enol-lactonase activity"/>
    <property type="evidence" value="ECO:0007669"/>
    <property type="project" value="UniProtKB-EC"/>
</dbReference>
<dbReference type="InterPro" id="IPR029058">
    <property type="entry name" value="AB_hydrolase_fold"/>
</dbReference>
<comment type="caution">
    <text evidence="3">The sequence shown here is derived from an EMBL/GenBank/DDBJ whole genome shotgun (WGS) entry which is preliminary data.</text>
</comment>
<dbReference type="PANTHER" id="PTHR43433">
    <property type="entry name" value="HYDROLASE, ALPHA/BETA FOLD FAMILY PROTEIN"/>
    <property type="match status" value="1"/>
</dbReference>
<dbReference type="EMBL" id="WWCO01000005">
    <property type="protein sequence ID" value="MYM34483.1"/>
    <property type="molecule type" value="Genomic_DNA"/>
</dbReference>
<dbReference type="InterPro" id="IPR050471">
    <property type="entry name" value="AB_hydrolase"/>
</dbReference>
<reference evidence="3 4" key="1">
    <citation type="submission" date="2019-12" db="EMBL/GenBank/DDBJ databases">
        <title>Novel species isolated from a subtropical stream in China.</title>
        <authorList>
            <person name="Lu H."/>
        </authorList>
    </citation>
    <scope>NUCLEOTIDE SEQUENCE [LARGE SCALE GENOMIC DNA]</scope>
    <source>
        <strain evidence="3 4">FT94W</strain>
    </source>
</reference>
<protein>
    <submittedName>
        <fullName evidence="3">3-oxoadipate enol-lactonase</fullName>
        <ecNumber evidence="3">3.1.1.24</ecNumber>
    </submittedName>
</protein>
<dbReference type="Gene3D" id="1.20.1290.10">
    <property type="entry name" value="AhpD-like"/>
    <property type="match status" value="1"/>
</dbReference>
<feature type="domain" description="AB hydrolase-1" evidence="1">
    <location>
        <begin position="180"/>
        <end position="405"/>
    </location>
</feature>
<sequence length="420" mass="45185">MSFDPIDHDFERGLNQRRAILGDAWVDKSLGNANSFNAEFQNMITRFAWNEIWGRPGLDQKTRRAMVLSTTIALGRWEEFDLHVRAALLGQDANRLTPDELKEVLMQSAIYAGVPAANTAFTHALAILREVGPQIGYELYAATPAGACHPGVGREGRSDGDTALHYTVREPRSGKTPRHTVVLSHALGCDLTMWDALATELAQDCRVITYDHRGHGSSDAPAGLYDMADLADDAAALLRELDTGPVVWVGLSMGGMAGQELALRHPSLVRALVLANTTSSYPEATREVWRQRIATVREQGIEAIADAVMGRYFHDGFRGEHAATVARFRRRLVSTGNEGYIGCCNAVGNVDTTARLGAIAIPVLVVAGEMDQGTPVSMAQTMQQAIPGAALTVLAEASHLSAIEQPAAFAATVTAFVAGL</sequence>
<keyword evidence="4" id="KW-1185">Reference proteome</keyword>
<dbReference type="InterPro" id="IPR000073">
    <property type="entry name" value="AB_hydrolase_1"/>
</dbReference>